<dbReference type="SMART" id="SM00248">
    <property type="entry name" value="ANK"/>
    <property type="match status" value="26"/>
</dbReference>
<reference evidence="6 7" key="1">
    <citation type="journal article" date="2024" name="Nat. Commun.">
        <title>Phylogenomics reveals the evolutionary origins of lichenization in chlorophyte algae.</title>
        <authorList>
            <person name="Puginier C."/>
            <person name="Libourel C."/>
            <person name="Otte J."/>
            <person name="Skaloud P."/>
            <person name="Haon M."/>
            <person name="Grisel S."/>
            <person name="Petersen M."/>
            <person name="Berrin J.G."/>
            <person name="Delaux P.M."/>
            <person name="Dal Grande F."/>
            <person name="Keller J."/>
        </authorList>
    </citation>
    <scope>NUCLEOTIDE SEQUENCE [LARGE SCALE GENOMIC DNA]</scope>
    <source>
        <strain evidence="6 7">SAG 216-7</strain>
    </source>
</reference>
<dbReference type="Gene3D" id="3.30.40.10">
    <property type="entry name" value="Zinc/RING finger domain, C3HC4 (zinc finger)"/>
    <property type="match status" value="1"/>
</dbReference>
<feature type="domain" description="U-box" evidence="5">
    <location>
        <begin position="1892"/>
        <end position="1965"/>
    </location>
</feature>
<feature type="compositionally biased region" description="Low complexity" evidence="4">
    <location>
        <begin position="231"/>
        <end position="244"/>
    </location>
</feature>
<dbReference type="EMBL" id="JALJOT010000005">
    <property type="protein sequence ID" value="KAK9915027.1"/>
    <property type="molecule type" value="Genomic_DNA"/>
</dbReference>
<feature type="region of interest" description="Disordered" evidence="4">
    <location>
        <begin position="1"/>
        <end position="32"/>
    </location>
</feature>
<dbReference type="SMART" id="SM00504">
    <property type="entry name" value="Ubox"/>
    <property type="match status" value="1"/>
</dbReference>
<name>A0ABR2YTH6_9CHLO</name>
<feature type="compositionally biased region" description="Low complexity" evidence="4">
    <location>
        <begin position="1777"/>
        <end position="1789"/>
    </location>
</feature>
<evidence type="ECO:0000259" key="5">
    <source>
        <dbReference type="PROSITE" id="PS51698"/>
    </source>
</evidence>
<feature type="repeat" description="ANK" evidence="3">
    <location>
        <begin position="1320"/>
        <end position="1352"/>
    </location>
</feature>
<dbReference type="Pfam" id="PF12796">
    <property type="entry name" value="Ank_2"/>
    <property type="match status" value="7"/>
</dbReference>
<feature type="compositionally biased region" description="Polar residues" evidence="4">
    <location>
        <begin position="1607"/>
        <end position="1621"/>
    </location>
</feature>
<keyword evidence="7" id="KW-1185">Reference proteome</keyword>
<feature type="compositionally biased region" description="Polar residues" evidence="4">
    <location>
        <begin position="1793"/>
        <end position="1814"/>
    </location>
</feature>
<protein>
    <recommendedName>
        <fullName evidence="5">U-box domain-containing protein</fullName>
    </recommendedName>
</protein>
<dbReference type="PRINTS" id="PR01415">
    <property type="entry name" value="ANKYRIN"/>
</dbReference>
<feature type="repeat" description="ANK" evidence="3">
    <location>
        <begin position="988"/>
        <end position="1020"/>
    </location>
</feature>
<feature type="repeat" description="ANK" evidence="3">
    <location>
        <begin position="344"/>
        <end position="364"/>
    </location>
</feature>
<dbReference type="SUPFAM" id="SSF48403">
    <property type="entry name" value="Ankyrin repeat"/>
    <property type="match status" value="3"/>
</dbReference>
<feature type="repeat" description="ANK" evidence="3">
    <location>
        <begin position="1021"/>
        <end position="1053"/>
    </location>
</feature>
<feature type="compositionally biased region" description="Basic and acidic residues" evidence="4">
    <location>
        <begin position="857"/>
        <end position="874"/>
    </location>
</feature>
<dbReference type="Proteomes" id="UP001491310">
    <property type="component" value="Unassembled WGS sequence"/>
</dbReference>
<feature type="repeat" description="ANK" evidence="3">
    <location>
        <begin position="1054"/>
        <end position="1090"/>
    </location>
</feature>
<keyword evidence="1" id="KW-0677">Repeat</keyword>
<feature type="compositionally biased region" description="Low complexity" evidence="4">
    <location>
        <begin position="892"/>
        <end position="906"/>
    </location>
</feature>
<feature type="repeat" description="ANK" evidence="3">
    <location>
        <begin position="411"/>
        <end position="443"/>
    </location>
</feature>
<dbReference type="InterPro" id="IPR002110">
    <property type="entry name" value="Ankyrin_rpt"/>
</dbReference>
<feature type="region of interest" description="Disordered" evidence="4">
    <location>
        <begin position="1777"/>
        <end position="1831"/>
    </location>
</feature>
<feature type="repeat" description="ANK" evidence="3">
    <location>
        <begin position="478"/>
        <end position="510"/>
    </location>
</feature>
<feature type="repeat" description="ANK" evidence="3">
    <location>
        <begin position="1287"/>
        <end position="1319"/>
    </location>
</feature>
<dbReference type="Gene3D" id="1.25.40.20">
    <property type="entry name" value="Ankyrin repeat-containing domain"/>
    <property type="match status" value="9"/>
</dbReference>
<feature type="region of interest" description="Disordered" evidence="4">
    <location>
        <begin position="228"/>
        <end position="280"/>
    </location>
</feature>
<dbReference type="InterPro" id="IPR013083">
    <property type="entry name" value="Znf_RING/FYVE/PHD"/>
</dbReference>
<dbReference type="PANTHER" id="PTHR24161:SF121">
    <property type="entry name" value="M-PHASE PHOSPHOPROTEIN 8"/>
    <property type="match status" value="1"/>
</dbReference>
<sequence length="1968" mass="201746">MSRALRTVCARKTSPKKSDGDRAYSPRNHNSDTELGVIKDKDVCIGCRLYCSDDMNSACAWMEAALTVKGPASWEIEGPPSSSMLERGSQRSAASGVWSSERAKEAWDAYVHTNLAPVLASALAIKSGSGLQGSPRRTRKKRAATSLMEGGVAFNKPSSGGPSGEDAANGGGGGGRQRTPGGASQSVPRPGTAVSSPGLPGESALPQALQTPLFMSAGLVSPLRSHQIDFPSTASSPSDSSTASQRQGSLQAEQTPLSRESLQQQTDPRPSGDTANAGSCWGRPPILLAAATGRADIVRHLIASAPKDPLNPRPTDYGRMQQELEEAAQQAAALGTHVHSRNAQGATALHVAAQEGWTQVVSLLARVPDCDLDACDYGGRTAMHLAAAMGRTDVVNKLWCCGCKIEPVDVGGWTALHYAAEAGHTGVVANLVIAGCHVHAGTSAGWTAAHLAAYSGHTDVLQKLLLGGYEVDCMSGTGGWTALHLAAHHGHLQAVNVLLMAGANARLKCITGGDVLQCAAESGCLEVFERILEVGKCDLAGLDMAGASLVHSAAKGGNGAILQKVLDLGGSEKAVGLLLDKGADPGVDSLGWTALHYAAMHERSDCATQLLQAGALVDAKNTAGLTALHVAARARSLAVVRVLLASGCDGSLTDASGRAALHYAAQTGEWLLFSALYAHPACAVMDPDDRGLTPLHCAVEGGSPDIVGVLLVHKDSLGQSETASSPSELAQSAIFCNETAAGDLQGQQDRSKRPGGSDPQQRTPHAGDAAQSETAGSTASFTPLHVAAYKGHAELIPCLLQAGYAAGSLDTVRRTPLHYAALQGGRTFELPAGSQHETRFAAPPPLPQSPSGVAPRGLHEPTRCTADPHTKDGPAKQIPAAAGLTGLLPEPLCRPLSRSSSSGSSCTTAQSLRPDGAHPASSAAAAAGGASGPLPAQYLAARGQQARPGVLPAAVQWTGLMPRARLDYSGASELLLAAGADAHAVDVCGATALHYAAGTGDTALVEQLLDLGVAMGAVDIAGYTPVAWAAAGGHAPCVSLLLEAGSGVGAADNEGRLPLHWAAERGFAQVVALLVPAMLQSGLDLNALDNDGSSAVALAAAQGHVECVAQILDSTATAAERGLSALHLAVQDGLELLVSQLLLLPGAAPDSRDKDGLTPLHWAASRGSDAIVGQLLTAGADIDAVTNDSWTALHEASLNGHAAVVERLLHAGAQVGLKTSMGLTALHNAASNGHTAVVENLLAAGAAPNARALSNATALFCAAGAGHDAIVRRLLAVGAEVGVAAGAGATALHTAAGAGHLAVVESLLDAHADVDVQAQNGATALHNAAGGGCNAVVKALLAAKADTDIQNGNCNTALHLASGKGHLDVVETLLASGASAHIRNAKGWAAVHSAAAAGQLEVVLRLVAAGAAPRSRPDLDVLRLLTRKTTYRHSYVEGRLRLAEKERQRLKSRNAAGGAQTGPSEEDLASLEAQANANMAALLEEEEVKKDVDEKKKNKKKDKKKRKGKKGNEKEAEEEGGSADDAKQDETDATPSKAEHAAGAAEHQDTAEGVDIVAPPVERPNRVKKQPGKQGDGGAEEEKNASEWQSVGAAQRKSRRALKAQEPQPTSAPRQLPANVSQRAQQQPPPPPPPPRPAVGSTTVLAKTAARAAGLGKATAPPPQESRPIRSQARATEAKAAADLLHEGNAEAGSATLKAQVQPVAKEGVGSAVPISAAPAIWRSGLHARSVDWSFPRNGSGTSLSSLAPQKQANGGPFLDGASDRVTCSSLESSASLGLPEGLLTPEPLADGSSASKSGHGTASASRLQYSSSPLGHMSMGSGGIHRAAAPASPKKDYAAVLNDIWNSPQRERHPAPGTGQMINAVSGPSPPLQPHDTEAASESNSEVQRMAEAYQLTCPITRELMRDPVVASDGYTYERSAIEAWMASAGVSPRTGQPLKHKDLVPNLTLRASISILIPRSCLASHF</sequence>
<feature type="repeat" description="ANK" evidence="3">
    <location>
        <begin position="444"/>
        <end position="476"/>
    </location>
</feature>
<feature type="compositionally biased region" description="Low complexity" evidence="4">
    <location>
        <begin position="1645"/>
        <end position="1659"/>
    </location>
</feature>
<proteinExistence type="predicted"/>
<evidence type="ECO:0000313" key="7">
    <source>
        <dbReference type="Proteomes" id="UP001491310"/>
    </source>
</evidence>
<feature type="repeat" description="ANK" evidence="3">
    <location>
        <begin position="1188"/>
        <end position="1220"/>
    </location>
</feature>
<feature type="repeat" description="ANK" evidence="3">
    <location>
        <begin position="1353"/>
        <end position="1385"/>
    </location>
</feature>
<dbReference type="Pfam" id="PF04564">
    <property type="entry name" value="U-box"/>
    <property type="match status" value="1"/>
</dbReference>
<comment type="caution">
    <text evidence="6">The sequence shown here is derived from an EMBL/GenBank/DDBJ whole genome shotgun (WGS) entry which is preliminary data.</text>
</comment>
<feature type="repeat" description="ANK" evidence="3">
    <location>
        <begin position="623"/>
        <end position="655"/>
    </location>
</feature>
<dbReference type="PANTHER" id="PTHR24161">
    <property type="entry name" value="ANK_REP_REGION DOMAIN-CONTAINING PROTEIN-RELATED"/>
    <property type="match status" value="1"/>
</dbReference>
<dbReference type="CDD" id="cd16655">
    <property type="entry name" value="RING-Ubox_WDSUB1-like"/>
    <property type="match status" value="1"/>
</dbReference>
<evidence type="ECO:0000256" key="4">
    <source>
        <dbReference type="SAM" id="MobiDB-lite"/>
    </source>
</evidence>
<feature type="region of interest" description="Disordered" evidence="4">
    <location>
        <begin position="892"/>
        <end position="928"/>
    </location>
</feature>
<evidence type="ECO:0000256" key="2">
    <source>
        <dbReference type="ARBA" id="ARBA00023043"/>
    </source>
</evidence>
<evidence type="ECO:0000313" key="6">
    <source>
        <dbReference type="EMBL" id="KAK9915027.1"/>
    </source>
</evidence>
<feature type="repeat" description="ANK" evidence="3">
    <location>
        <begin position="378"/>
        <end position="410"/>
    </location>
</feature>
<feature type="repeat" description="ANK" evidence="3">
    <location>
        <begin position="779"/>
        <end position="811"/>
    </location>
</feature>
<feature type="repeat" description="ANK" evidence="3">
    <location>
        <begin position="590"/>
        <end position="622"/>
    </location>
</feature>
<feature type="repeat" description="ANK" evidence="3">
    <location>
        <begin position="1121"/>
        <end position="1154"/>
    </location>
</feature>
<feature type="repeat" description="ANK" evidence="3">
    <location>
        <begin position="1155"/>
        <end position="1187"/>
    </location>
</feature>
<dbReference type="SUPFAM" id="SSF57850">
    <property type="entry name" value="RING/U-box"/>
    <property type="match status" value="1"/>
</dbReference>
<organism evidence="6 7">
    <name type="scientific">Coccomyxa subellipsoidea</name>
    <dbReference type="NCBI Taxonomy" id="248742"/>
    <lineage>
        <taxon>Eukaryota</taxon>
        <taxon>Viridiplantae</taxon>
        <taxon>Chlorophyta</taxon>
        <taxon>core chlorophytes</taxon>
        <taxon>Trebouxiophyceae</taxon>
        <taxon>Trebouxiophyceae incertae sedis</taxon>
        <taxon>Coccomyxaceae</taxon>
        <taxon>Coccomyxa</taxon>
    </lineage>
</organism>
<feature type="compositionally biased region" description="Pro residues" evidence="4">
    <location>
        <begin position="1627"/>
        <end position="1637"/>
    </location>
</feature>
<feature type="region of interest" description="Disordered" evidence="4">
    <location>
        <begin position="128"/>
        <end position="205"/>
    </location>
</feature>
<feature type="region of interest" description="Disordered" evidence="4">
    <location>
        <begin position="744"/>
        <end position="777"/>
    </location>
</feature>
<feature type="compositionally biased region" description="Basic residues" evidence="4">
    <location>
        <begin position="1497"/>
        <end position="1509"/>
    </location>
</feature>
<feature type="repeat" description="ANK" evidence="3">
    <location>
        <begin position="690"/>
        <end position="711"/>
    </location>
</feature>
<dbReference type="PROSITE" id="PS50088">
    <property type="entry name" value="ANK_REPEAT"/>
    <property type="match status" value="20"/>
</dbReference>
<feature type="compositionally biased region" description="Polar residues" evidence="4">
    <location>
        <begin position="1740"/>
        <end position="1753"/>
    </location>
</feature>
<feature type="repeat" description="ANK" evidence="3">
    <location>
        <begin position="1386"/>
        <end position="1418"/>
    </location>
</feature>
<feature type="repeat" description="ANK" evidence="3">
    <location>
        <begin position="1221"/>
        <end position="1253"/>
    </location>
</feature>
<feature type="region of interest" description="Disordered" evidence="4">
    <location>
        <begin position="843"/>
        <end position="876"/>
    </location>
</feature>
<keyword evidence="2 3" id="KW-0040">ANK repeat</keyword>
<feature type="compositionally biased region" description="Polar residues" evidence="4">
    <location>
        <begin position="245"/>
        <end position="277"/>
    </location>
</feature>
<feature type="region of interest" description="Disordered" evidence="4">
    <location>
        <begin position="1740"/>
        <end position="1761"/>
    </location>
</feature>
<evidence type="ECO:0000256" key="1">
    <source>
        <dbReference type="ARBA" id="ARBA00022737"/>
    </source>
</evidence>
<accession>A0ABR2YTH6</accession>
<feature type="compositionally biased region" description="Low complexity" evidence="4">
    <location>
        <begin position="917"/>
        <end position="928"/>
    </location>
</feature>
<gene>
    <name evidence="6" type="ORF">WJX75_003751</name>
</gene>
<dbReference type="PROSITE" id="PS51698">
    <property type="entry name" value="U_BOX"/>
    <property type="match status" value="1"/>
</dbReference>
<evidence type="ECO:0000256" key="3">
    <source>
        <dbReference type="PROSITE-ProRule" id="PRU00023"/>
    </source>
</evidence>
<feature type="region of interest" description="Disordered" evidence="4">
    <location>
        <begin position="1849"/>
        <end position="1880"/>
    </location>
</feature>
<feature type="region of interest" description="Disordered" evidence="4">
    <location>
        <begin position="1488"/>
        <end position="1679"/>
    </location>
</feature>
<dbReference type="InterPro" id="IPR003613">
    <property type="entry name" value="Ubox_domain"/>
</dbReference>
<dbReference type="Pfam" id="PF00023">
    <property type="entry name" value="Ank"/>
    <property type="match status" value="5"/>
</dbReference>
<dbReference type="InterPro" id="IPR036770">
    <property type="entry name" value="Ankyrin_rpt-contain_sf"/>
</dbReference>
<feature type="compositionally biased region" description="Basic and acidic residues" evidence="4">
    <location>
        <begin position="16"/>
        <end position="32"/>
    </location>
</feature>
<dbReference type="PROSITE" id="PS50297">
    <property type="entry name" value="ANK_REP_REGION"/>
    <property type="match status" value="18"/>
</dbReference>